<proteinExistence type="predicted"/>
<reference evidence="1 2" key="1">
    <citation type="submission" date="2015-08" db="EMBL/GenBank/DDBJ databases">
        <title>Next Generation Sequencing and Analysis of the Genome of Puccinia sorghi L Schw, the Causal Agent of Maize Common Rust.</title>
        <authorList>
            <person name="Rochi L."/>
            <person name="Burguener G."/>
            <person name="Darino M."/>
            <person name="Turjanski A."/>
            <person name="Kreff E."/>
            <person name="Dieguez M.J."/>
            <person name="Sacco F."/>
        </authorList>
    </citation>
    <scope>NUCLEOTIDE SEQUENCE [LARGE SCALE GENOMIC DNA]</scope>
    <source>
        <strain evidence="1 2">RO10H11247</strain>
    </source>
</reference>
<accession>A0A0L6VRG1</accession>
<dbReference type="Proteomes" id="UP000037035">
    <property type="component" value="Unassembled WGS sequence"/>
</dbReference>
<organism evidence="1 2">
    <name type="scientific">Puccinia sorghi</name>
    <dbReference type="NCBI Taxonomy" id="27349"/>
    <lineage>
        <taxon>Eukaryota</taxon>
        <taxon>Fungi</taxon>
        <taxon>Dikarya</taxon>
        <taxon>Basidiomycota</taxon>
        <taxon>Pucciniomycotina</taxon>
        <taxon>Pucciniomycetes</taxon>
        <taxon>Pucciniales</taxon>
        <taxon>Pucciniaceae</taxon>
        <taxon>Puccinia</taxon>
    </lineage>
</organism>
<name>A0A0L6VRG1_9BASI</name>
<dbReference type="OrthoDB" id="3246760at2759"/>
<dbReference type="AlphaFoldDB" id="A0A0L6VRG1"/>
<dbReference type="VEuPathDB" id="FungiDB:VP01_1162g12"/>
<sequence>MPWIKNLNKKDALSKQITSNKSCVRKNLNTHSFSKQQVLLSLNNMSFKPRDSSLDYTYNMICLPSEAFLNPDSIHFYPYPTCYNQSTNHQQDFSIQLAIAKYCLGSNFNVEFVLRIKNILQFGYRTINLYTLQKKTFSTSCICTVTVNQSLVESILENGWSRQITLNNPITVGIMAKMGGKSRIISGNSIKRVSWMYWIYGWEINPSQKLPMKSPILYQEEARSGYPGSCHDIYFLLEELAYKSDWYMLPAHKEKELQGDEDKWNELYEEDEPDSAPVFVENIENSNDGISGILSPITLAHFEESQ</sequence>
<dbReference type="EMBL" id="LAVV01001810">
    <property type="protein sequence ID" value="KNZ63298.1"/>
    <property type="molecule type" value="Genomic_DNA"/>
</dbReference>
<comment type="caution">
    <text evidence="1">The sequence shown here is derived from an EMBL/GenBank/DDBJ whole genome shotgun (WGS) entry which is preliminary data.</text>
</comment>
<keyword evidence="2" id="KW-1185">Reference proteome</keyword>
<gene>
    <name evidence="1" type="ORF">VP01_1162g12</name>
</gene>
<protein>
    <submittedName>
        <fullName evidence="1">Uncharacterized protein</fullName>
    </submittedName>
</protein>
<evidence type="ECO:0000313" key="1">
    <source>
        <dbReference type="EMBL" id="KNZ63298.1"/>
    </source>
</evidence>
<evidence type="ECO:0000313" key="2">
    <source>
        <dbReference type="Proteomes" id="UP000037035"/>
    </source>
</evidence>